<dbReference type="AlphaFoldDB" id="A0A3Q0JDH5"/>
<dbReference type="KEGG" id="dci:103519176"/>
<dbReference type="Proteomes" id="UP000079169">
    <property type="component" value="Unplaced"/>
</dbReference>
<dbReference type="GO" id="GO:0007005">
    <property type="term" value="P:mitochondrion organization"/>
    <property type="evidence" value="ECO:0007669"/>
    <property type="project" value="TreeGrafter"/>
</dbReference>
<dbReference type="RefSeq" id="XP_026686562.1">
    <property type="nucleotide sequence ID" value="XM_026830761.1"/>
</dbReference>
<dbReference type="GO" id="GO:0050684">
    <property type="term" value="P:regulation of mRNA processing"/>
    <property type="evidence" value="ECO:0007669"/>
    <property type="project" value="InterPro"/>
</dbReference>
<evidence type="ECO:0000313" key="2">
    <source>
        <dbReference type="RefSeq" id="XP_026686562.1"/>
    </source>
</evidence>
<reference evidence="2" key="1">
    <citation type="submission" date="2025-08" db="UniProtKB">
        <authorList>
            <consortium name="RefSeq"/>
        </authorList>
    </citation>
    <scope>IDENTIFICATION</scope>
</reference>
<dbReference type="PANTHER" id="PTHR14700:SF0">
    <property type="entry name" value="PENTATRICOPEPTIDE REPEAT-CONTAINING PROTEIN 2, MITOCHONDRIAL"/>
    <property type="match status" value="1"/>
</dbReference>
<name>A0A3Q0JDH5_DIACI</name>
<evidence type="ECO:0000313" key="1">
    <source>
        <dbReference type="Proteomes" id="UP000079169"/>
    </source>
</evidence>
<sequence>MLLRTLSSFAQAGKSAKLQQFLGQVTNQYVVSSGIRLLYSAEALGLDGYKNSREKTALQFQDLKDKFHQKMTEFSDLSPPNYYYNITNDLLKKKKLRFGAYTFGPVIMRLYHHLNQPEDALELFLHEDFKSFFAQNISYQVLMDLLYNNGRYEDVVKVFDVVEARQNQGTRYPRSVVMLYVAALYKMNTPESLERVVTLYRKLTAVGHTHVRRAVCFAAAIAVNQGQYNQAIELLALIPGAGTYVTVKCIKLLAMSKIGRYEDVLNLLYGVLNVDVPEARLKNVKQTILSDVVSFQVQDE</sequence>
<dbReference type="GO" id="GO:0005739">
    <property type="term" value="C:mitochondrion"/>
    <property type="evidence" value="ECO:0007669"/>
    <property type="project" value="InterPro"/>
</dbReference>
<dbReference type="InterPro" id="IPR034629">
    <property type="entry name" value="PTCD2"/>
</dbReference>
<keyword evidence="1" id="KW-1185">Reference proteome</keyword>
<accession>A0A3Q0JDH5</accession>
<dbReference type="PaxDb" id="121845-A0A3Q0JDH5"/>
<dbReference type="GO" id="GO:0003723">
    <property type="term" value="F:RNA binding"/>
    <property type="evidence" value="ECO:0007669"/>
    <property type="project" value="TreeGrafter"/>
</dbReference>
<gene>
    <name evidence="2" type="primary">LOC103519176</name>
</gene>
<proteinExistence type="predicted"/>
<dbReference type="PANTHER" id="PTHR14700">
    <property type="entry name" value="PENTATRICOPEPTIDE REPEAT-CONTAINING PROTEIN 2, MITOCHONDRIAL"/>
    <property type="match status" value="1"/>
</dbReference>
<protein>
    <submittedName>
        <fullName evidence="2">Pentatricopeptide repeat-containing protein 2, mitochondrial-like</fullName>
    </submittedName>
</protein>
<dbReference type="GeneID" id="103519176"/>
<organism evidence="1 2">
    <name type="scientific">Diaphorina citri</name>
    <name type="common">Asian citrus psyllid</name>
    <dbReference type="NCBI Taxonomy" id="121845"/>
    <lineage>
        <taxon>Eukaryota</taxon>
        <taxon>Metazoa</taxon>
        <taxon>Ecdysozoa</taxon>
        <taxon>Arthropoda</taxon>
        <taxon>Hexapoda</taxon>
        <taxon>Insecta</taxon>
        <taxon>Pterygota</taxon>
        <taxon>Neoptera</taxon>
        <taxon>Paraneoptera</taxon>
        <taxon>Hemiptera</taxon>
        <taxon>Sternorrhyncha</taxon>
        <taxon>Psylloidea</taxon>
        <taxon>Psyllidae</taxon>
        <taxon>Diaphorininae</taxon>
        <taxon>Diaphorina</taxon>
    </lineage>
</organism>